<keyword evidence="3" id="KW-1185">Reference proteome</keyword>
<name>A0A976FRC3_BRELC</name>
<evidence type="ECO:0000256" key="1">
    <source>
        <dbReference type="SAM" id="MobiDB-lite"/>
    </source>
</evidence>
<evidence type="ECO:0000313" key="2">
    <source>
        <dbReference type="EMBL" id="TDH71583.1"/>
    </source>
</evidence>
<dbReference type="KEGG" id="blac:94345552"/>
<comment type="caution">
    <text evidence="2">The sequence shown here is derived from an EMBL/GenBank/DDBJ whole genome shotgun (WGS) entry which is preliminary data.</text>
</comment>
<dbReference type="RefSeq" id="XP_067821082.1">
    <property type="nucleotide sequence ID" value="XM_067959881.1"/>
</dbReference>
<dbReference type="Proteomes" id="UP000294530">
    <property type="component" value="Unassembled WGS sequence"/>
</dbReference>
<dbReference type="AlphaFoldDB" id="A0A976FRC3"/>
<protein>
    <submittedName>
        <fullName evidence="2">Uncharacterized protein</fullName>
    </submittedName>
</protein>
<dbReference type="EMBL" id="SHOA02000015">
    <property type="protein sequence ID" value="TDH71583.1"/>
    <property type="molecule type" value="Genomic_DNA"/>
</dbReference>
<gene>
    <name evidence="2" type="ORF">CCR75_001780</name>
</gene>
<dbReference type="GeneID" id="94345552"/>
<reference evidence="2 3" key="1">
    <citation type="journal article" date="2021" name="Genome Biol.">
        <title>AFLAP: assembly-free linkage analysis pipeline using k-mers from genome sequencing data.</title>
        <authorList>
            <person name="Fletcher K."/>
            <person name="Zhang L."/>
            <person name="Gil J."/>
            <person name="Han R."/>
            <person name="Cavanaugh K."/>
            <person name="Michelmore R."/>
        </authorList>
    </citation>
    <scope>NUCLEOTIDE SEQUENCE [LARGE SCALE GENOMIC DNA]</scope>
    <source>
        <strain evidence="2 3">SF5</strain>
    </source>
</reference>
<accession>A0A976FRC3</accession>
<sequence length="83" mass="9184">MIETPTPAFSNTFPSCKIRLRPPPPWPSRSHESSWNVLPSIASIPAQISSWTRKINASMRLESGALVLNSMLSFEARSSERGS</sequence>
<evidence type="ECO:0000313" key="3">
    <source>
        <dbReference type="Proteomes" id="UP000294530"/>
    </source>
</evidence>
<organism evidence="2 3">
    <name type="scientific">Bremia lactucae</name>
    <name type="common">Lettuce downy mildew</name>
    <dbReference type="NCBI Taxonomy" id="4779"/>
    <lineage>
        <taxon>Eukaryota</taxon>
        <taxon>Sar</taxon>
        <taxon>Stramenopiles</taxon>
        <taxon>Oomycota</taxon>
        <taxon>Peronosporomycetes</taxon>
        <taxon>Peronosporales</taxon>
        <taxon>Peronosporaceae</taxon>
        <taxon>Bremia</taxon>
    </lineage>
</organism>
<feature type="region of interest" description="Disordered" evidence="1">
    <location>
        <begin position="1"/>
        <end position="31"/>
    </location>
</feature>
<proteinExistence type="predicted"/>